<dbReference type="Pfam" id="PF01068">
    <property type="entry name" value="DNA_ligase_A_M"/>
    <property type="match status" value="1"/>
</dbReference>
<evidence type="ECO:0000256" key="1">
    <source>
        <dbReference type="ARBA" id="ARBA00001968"/>
    </source>
</evidence>
<sequence length="453" mass="50323">MSIQNLVTSLVKANGLKGINAKKELLSELDTVGQKGLRYLLDPKINYGVRAAKLPPHSGAMESDIGDDETFELLDKLASRELSGNAAKRALESFSSDSSPELHRFIQLCLKKSTGCGVGVTATNEIFPRLIPIFQVQKGKTYTSSLYSNWALNPLLGDETIVQMKENGWRVLASCNLDDQSVSFFTYTGNPIITISHLRRPMLMLAMLLKFIDPRLADSTTIWIDGEGVYFHGDEVGTLQEAASALGHKREGEVETNIKFRAFDYFCDRSFTAGAEREPTATKIRYQRLKQAVSELNCAPELTGFCDIVKTWFVNSESEIFDIANGIIYAGGEGVMVKNPNEPYLFSKNDSWLKLKSVKTFDGTISEILAGDKGKELENTLGRIGVRLEDNGKTVYCGGGFSNELRDEIYANQDKFMNRKVELVAQEMTTDGSLQHARFGRFRDTPELIGEKA</sequence>
<evidence type="ECO:0000256" key="2">
    <source>
        <dbReference type="ARBA" id="ARBA00022598"/>
    </source>
</evidence>
<dbReference type="EMBL" id="AP019800">
    <property type="protein sequence ID" value="BBL92244.1"/>
    <property type="molecule type" value="Genomic_DNA"/>
</dbReference>
<keyword evidence="5" id="KW-0234">DNA repair</keyword>
<reference evidence="9" key="1">
    <citation type="submission" date="2019-07" db="EMBL/GenBank/DDBJ databases">
        <title>Complete Genome Sequences of Vibrion rotiferianus strain AM7.</title>
        <authorList>
            <person name="Miyazaki K."/>
            <person name="Wiseschart A."/>
            <person name="Pootanakit K."/>
            <person name="Ishimori K."/>
            <person name="Kitahara K."/>
        </authorList>
    </citation>
    <scope>NUCLEOTIDE SEQUENCE [LARGE SCALE GENOMIC DNA]</scope>
    <source>
        <strain evidence="9">AM7</strain>
        <plasmid evidence="9">pam7 dna</plasmid>
    </source>
</reference>
<dbReference type="GO" id="GO:0006260">
    <property type="term" value="P:DNA replication"/>
    <property type="evidence" value="ECO:0007669"/>
    <property type="project" value="UniProtKB-KW"/>
</dbReference>
<dbReference type="InterPro" id="IPR012340">
    <property type="entry name" value="NA-bd_OB-fold"/>
</dbReference>
<dbReference type="SUPFAM" id="SSF50249">
    <property type="entry name" value="Nucleic acid-binding proteins"/>
    <property type="match status" value="1"/>
</dbReference>
<keyword evidence="4" id="KW-0227">DNA damage</keyword>
<dbReference type="Proteomes" id="UP000315115">
    <property type="component" value="Plasmid pAM7"/>
</dbReference>
<organism evidence="8 9">
    <name type="scientific">Vibrio rotiferianus</name>
    <dbReference type="NCBI Taxonomy" id="190895"/>
    <lineage>
        <taxon>Bacteria</taxon>
        <taxon>Pseudomonadati</taxon>
        <taxon>Pseudomonadota</taxon>
        <taxon>Gammaproteobacteria</taxon>
        <taxon>Vibrionales</taxon>
        <taxon>Vibrionaceae</taxon>
        <taxon>Vibrio</taxon>
    </lineage>
</organism>
<dbReference type="AlphaFoldDB" id="A0A510IEM0"/>
<evidence type="ECO:0000313" key="8">
    <source>
        <dbReference type="EMBL" id="BBL92244.1"/>
    </source>
</evidence>
<dbReference type="SUPFAM" id="SSF56091">
    <property type="entry name" value="DNA ligase/mRNA capping enzyme, catalytic domain"/>
    <property type="match status" value="1"/>
</dbReference>
<evidence type="ECO:0000256" key="6">
    <source>
        <dbReference type="ARBA" id="ARBA00034003"/>
    </source>
</evidence>
<name>A0A510IEM0_9VIBR</name>
<dbReference type="PANTHER" id="PTHR47810">
    <property type="entry name" value="DNA LIGASE"/>
    <property type="match status" value="1"/>
</dbReference>
<comment type="cofactor">
    <cofactor evidence="1">
        <name>a divalent metal cation</name>
        <dbReference type="ChEBI" id="CHEBI:60240"/>
    </cofactor>
</comment>
<dbReference type="PANTHER" id="PTHR47810:SF1">
    <property type="entry name" value="DNA LIGASE B"/>
    <property type="match status" value="1"/>
</dbReference>
<keyword evidence="2 8" id="KW-0436">Ligase</keyword>
<accession>A0A510IEM0</accession>
<dbReference type="GO" id="GO:0003910">
    <property type="term" value="F:DNA ligase (ATP) activity"/>
    <property type="evidence" value="ECO:0007669"/>
    <property type="project" value="UniProtKB-EC"/>
</dbReference>
<evidence type="ECO:0000256" key="5">
    <source>
        <dbReference type="ARBA" id="ARBA00023204"/>
    </source>
</evidence>
<dbReference type="Gene3D" id="3.30.470.30">
    <property type="entry name" value="DNA ligase/mRNA capping enzyme"/>
    <property type="match status" value="1"/>
</dbReference>
<evidence type="ECO:0000259" key="7">
    <source>
        <dbReference type="PROSITE" id="PS50160"/>
    </source>
</evidence>
<keyword evidence="8" id="KW-0614">Plasmid</keyword>
<dbReference type="InterPro" id="IPR050326">
    <property type="entry name" value="NAD_dep_DNA_ligaseB"/>
</dbReference>
<dbReference type="RefSeq" id="WP_143694246.1">
    <property type="nucleotide sequence ID" value="NZ_AP019800.1"/>
</dbReference>
<dbReference type="Gene3D" id="2.40.50.140">
    <property type="entry name" value="Nucleic acid-binding proteins"/>
    <property type="match status" value="1"/>
</dbReference>
<geneLocation type="plasmid" evidence="9">
    <name>pam7 dna</name>
</geneLocation>
<protein>
    <submittedName>
        <fullName evidence="8">DNA ligase</fullName>
    </submittedName>
</protein>
<dbReference type="GO" id="GO:0006281">
    <property type="term" value="P:DNA repair"/>
    <property type="evidence" value="ECO:0007669"/>
    <property type="project" value="UniProtKB-KW"/>
</dbReference>
<dbReference type="GO" id="GO:0006310">
    <property type="term" value="P:DNA recombination"/>
    <property type="evidence" value="ECO:0007669"/>
    <property type="project" value="InterPro"/>
</dbReference>
<keyword evidence="3" id="KW-0235">DNA replication</keyword>
<feature type="domain" description="ATP-dependent DNA ligase family profile" evidence="7">
    <location>
        <begin position="251"/>
        <end position="356"/>
    </location>
</feature>
<dbReference type="GO" id="GO:0005524">
    <property type="term" value="F:ATP binding"/>
    <property type="evidence" value="ECO:0007669"/>
    <property type="project" value="InterPro"/>
</dbReference>
<dbReference type="PROSITE" id="PS50160">
    <property type="entry name" value="DNA_LIGASE_A3"/>
    <property type="match status" value="1"/>
</dbReference>
<evidence type="ECO:0000256" key="3">
    <source>
        <dbReference type="ARBA" id="ARBA00022705"/>
    </source>
</evidence>
<comment type="catalytic activity">
    <reaction evidence="6">
        <text>ATP + (deoxyribonucleotide)n-3'-hydroxyl + 5'-phospho-(deoxyribonucleotide)m = (deoxyribonucleotide)n+m + AMP + diphosphate.</text>
        <dbReference type="EC" id="6.5.1.1"/>
    </reaction>
</comment>
<dbReference type="InterPro" id="IPR012310">
    <property type="entry name" value="DNA_ligase_ATP-dep_cent"/>
</dbReference>
<gene>
    <name evidence="8" type="ORF">VroAM7_48970</name>
</gene>
<evidence type="ECO:0000313" key="9">
    <source>
        <dbReference type="Proteomes" id="UP000315115"/>
    </source>
</evidence>
<evidence type="ECO:0000256" key="4">
    <source>
        <dbReference type="ARBA" id="ARBA00022763"/>
    </source>
</evidence>
<proteinExistence type="predicted"/>